<name>A0A0D9XRR3_9ORYZ</name>
<evidence type="ECO:0000313" key="2">
    <source>
        <dbReference type="Proteomes" id="UP000032180"/>
    </source>
</evidence>
<dbReference type="EnsemblPlants" id="LPERR11G09920.1">
    <property type="protein sequence ID" value="LPERR11G09920.1"/>
    <property type="gene ID" value="LPERR11G09920"/>
</dbReference>
<organism evidence="1 2">
    <name type="scientific">Leersia perrieri</name>
    <dbReference type="NCBI Taxonomy" id="77586"/>
    <lineage>
        <taxon>Eukaryota</taxon>
        <taxon>Viridiplantae</taxon>
        <taxon>Streptophyta</taxon>
        <taxon>Embryophyta</taxon>
        <taxon>Tracheophyta</taxon>
        <taxon>Spermatophyta</taxon>
        <taxon>Magnoliopsida</taxon>
        <taxon>Liliopsida</taxon>
        <taxon>Poales</taxon>
        <taxon>Poaceae</taxon>
        <taxon>BOP clade</taxon>
        <taxon>Oryzoideae</taxon>
        <taxon>Oryzeae</taxon>
        <taxon>Oryzinae</taxon>
        <taxon>Leersia</taxon>
    </lineage>
</organism>
<evidence type="ECO:0000313" key="1">
    <source>
        <dbReference type="EnsemblPlants" id="LPERR11G09920.1"/>
    </source>
</evidence>
<reference evidence="1" key="3">
    <citation type="submission" date="2015-04" db="UniProtKB">
        <authorList>
            <consortium name="EnsemblPlants"/>
        </authorList>
    </citation>
    <scope>IDENTIFICATION</scope>
</reference>
<dbReference type="AlphaFoldDB" id="A0A0D9XRR3"/>
<dbReference type="Proteomes" id="UP000032180">
    <property type="component" value="Chromosome 11"/>
</dbReference>
<keyword evidence="2" id="KW-1185">Reference proteome</keyword>
<protein>
    <submittedName>
        <fullName evidence="1">Uncharacterized protein</fullName>
    </submittedName>
</protein>
<reference evidence="2" key="2">
    <citation type="submission" date="2013-12" db="EMBL/GenBank/DDBJ databases">
        <authorList>
            <person name="Yu Y."/>
            <person name="Lee S."/>
            <person name="de Baynast K."/>
            <person name="Wissotski M."/>
            <person name="Liu L."/>
            <person name="Talag J."/>
            <person name="Goicoechea J."/>
            <person name="Angelova A."/>
            <person name="Jetty R."/>
            <person name="Kudrna D."/>
            <person name="Golser W."/>
            <person name="Rivera L."/>
            <person name="Zhang J."/>
            <person name="Wing R."/>
        </authorList>
    </citation>
    <scope>NUCLEOTIDE SEQUENCE</scope>
</reference>
<reference evidence="1 2" key="1">
    <citation type="submission" date="2012-08" db="EMBL/GenBank/DDBJ databases">
        <title>Oryza genome evolution.</title>
        <authorList>
            <person name="Wing R.A."/>
        </authorList>
    </citation>
    <scope>NUCLEOTIDE SEQUENCE</scope>
</reference>
<dbReference type="HOGENOM" id="CLU_2375860_0_0_1"/>
<accession>A0A0D9XRR3</accession>
<dbReference type="Gramene" id="LPERR11G09920.1">
    <property type="protein sequence ID" value="LPERR11G09920.1"/>
    <property type="gene ID" value="LPERR11G09920"/>
</dbReference>
<proteinExistence type="predicted"/>
<sequence>MKLFVKKQSGGGWLSGNHWICFVLIPRLLQFIVLDPMDVNPKKYLEFIDIIDYATSNLSVPYYVGTMCGTSLSASSPEDMPVIEDYDWNLDGQEI</sequence>